<dbReference type="AlphaFoldDB" id="A0A1W1EF02"/>
<accession>A0A1W1EF02</accession>
<evidence type="ECO:0000313" key="1">
    <source>
        <dbReference type="EMBL" id="SFZ98593.1"/>
    </source>
</evidence>
<dbReference type="PROSITE" id="PS51257">
    <property type="entry name" value="PROKAR_LIPOPROTEIN"/>
    <property type="match status" value="1"/>
</dbReference>
<proteinExistence type="predicted"/>
<reference evidence="1" key="1">
    <citation type="submission" date="2016-10" db="EMBL/GenBank/DDBJ databases">
        <authorList>
            <person name="de Groot N.N."/>
        </authorList>
    </citation>
    <scope>NUCLEOTIDE SEQUENCE</scope>
</reference>
<protein>
    <recommendedName>
        <fullName evidence="2">Lipoprotein</fullName>
    </recommendedName>
</protein>
<sequence length="68" mass="7423">MIYKKTILLSLIAITSATLLSGCAGDSYNMYDSRSYEDRKIDYTAQNAVNSAAASLSAQDIKNINNLK</sequence>
<gene>
    <name evidence="1" type="ORF">MNB_SV-5-1576</name>
</gene>
<organism evidence="1">
    <name type="scientific">hydrothermal vent metagenome</name>
    <dbReference type="NCBI Taxonomy" id="652676"/>
    <lineage>
        <taxon>unclassified sequences</taxon>
        <taxon>metagenomes</taxon>
        <taxon>ecological metagenomes</taxon>
    </lineage>
</organism>
<dbReference type="EMBL" id="FPKX01000055">
    <property type="protein sequence ID" value="SFZ98593.1"/>
    <property type="molecule type" value="Genomic_DNA"/>
</dbReference>
<name>A0A1W1EF02_9ZZZZ</name>
<evidence type="ECO:0008006" key="2">
    <source>
        <dbReference type="Google" id="ProtNLM"/>
    </source>
</evidence>